<organism evidence="1 2">
    <name type="scientific">Pilimelia columellifera subsp. columellifera</name>
    <dbReference type="NCBI Taxonomy" id="706583"/>
    <lineage>
        <taxon>Bacteria</taxon>
        <taxon>Bacillati</taxon>
        <taxon>Actinomycetota</taxon>
        <taxon>Actinomycetes</taxon>
        <taxon>Micromonosporales</taxon>
        <taxon>Micromonosporaceae</taxon>
        <taxon>Pilimelia</taxon>
    </lineage>
</organism>
<dbReference type="EMBL" id="BAAARY010000010">
    <property type="protein sequence ID" value="GAA2524723.1"/>
    <property type="molecule type" value="Genomic_DNA"/>
</dbReference>
<dbReference type="PANTHER" id="PTHR38479:SF2">
    <property type="entry name" value="WINGED HELIX DNA-BINDING DOMAIN-CONTAINING PROTEIN"/>
    <property type="match status" value="1"/>
</dbReference>
<evidence type="ECO:0000313" key="2">
    <source>
        <dbReference type="Proteomes" id="UP001499978"/>
    </source>
</evidence>
<dbReference type="Pfam" id="PF06224">
    <property type="entry name" value="AlkZ-like"/>
    <property type="match status" value="1"/>
</dbReference>
<keyword evidence="2" id="KW-1185">Reference proteome</keyword>
<dbReference type="InterPro" id="IPR009351">
    <property type="entry name" value="AlkZ-like"/>
</dbReference>
<gene>
    <name evidence="1" type="ORF">GCM10010201_24100</name>
</gene>
<reference evidence="1 2" key="1">
    <citation type="journal article" date="2019" name="Int. J. Syst. Evol. Microbiol.">
        <title>The Global Catalogue of Microorganisms (GCM) 10K type strain sequencing project: providing services to taxonomists for standard genome sequencing and annotation.</title>
        <authorList>
            <consortium name="The Broad Institute Genomics Platform"/>
            <consortium name="The Broad Institute Genome Sequencing Center for Infectious Disease"/>
            <person name="Wu L."/>
            <person name="Ma J."/>
        </authorList>
    </citation>
    <scope>NUCLEOTIDE SEQUENCE [LARGE SCALE GENOMIC DNA]</scope>
    <source>
        <strain evidence="1 2">JCM 3367</strain>
    </source>
</reference>
<accession>A0ABN3NK95</accession>
<protein>
    <submittedName>
        <fullName evidence="1">Crosslink repair DNA glycosylase YcaQ family protein</fullName>
    </submittedName>
</protein>
<comment type="caution">
    <text evidence="1">The sequence shown here is derived from an EMBL/GenBank/DDBJ whole genome shotgun (WGS) entry which is preliminary data.</text>
</comment>
<name>A0ABN3NK95_9ACTN</name>
<sequence>MSQRTIGRAQVMAYRWRAHQLDRPAGCADDAALLDFGVQDTGNDGAAWALAVRGVRPSEASMLAWTLRGAPHRYRLADAKAVTVATAPLSEADAASRIFDSSRALRAAGIAVLEALTHVAGLTRRIVTGPMAKGAVSTALTAQLDRPYLRECRPCRAVHCGEMTFRLPALQAGLALTPGTSPPVLRRITGVRPSPYARLGGDADERFHVVRNYLRFYGPATVPEAAKFLDAPVRDVQAAWPSDAVPVTLDDDGPRVRRHVLATDLDALTAADVTTGVARLVGPYDAYLQGRDRSVLVPDTTRHKALWPVLGRPGAVLVDGEVAGVWRPRSSGGKLSLRVELWTPLRPPARKSLSAEAERLATHRGCALSSVDVS</sequence>
<dbReference type="PANTHER" id="PTHR38479">
    <property type="entry name" value="LMO0824 PROTEIN"/>
    <property type="match status" value="1"/>
</dbReference>
<proteinExistence type="predicted"/>
<evidence type="ECO:0000313" key="1">
    <source>
        <dbReference type="EMBL" id="GAA2524723.1"/>
    </source>
</evidence>
<dbReference type="Proteomes" id="UP001499978">
    <property type="component" value="Unassembled WGS sequence"/>
</dbReference>